<feature type="compositionally biased region" description="Polar residues" evidence="1">
    <location>
        <begin position="510"/>
        <end position="520"/>
    </location>
</feature>
<feature type="region of interest" description="Disordered" evidence="1">
    <location>
        <begin position="488"/>
        <end position="558"/>
    </location>
</feature>
<protein>
    <submittedName>
        <fullName evidence="3">Uncharacterized protein</fullName>
    </submittedName>
</protein>
<reference evidence="3" key="1">
    <citation type="submission" date="2023-06" db="EMBL/GenBank/DDBJ databases">
        <title>Black Yeasts Isolated from many extreme environments.</title>
        <authorList>
            <person name="Coleine C."/>
            <person name="Stajich J.E."/>
            <person name="Selbmann L."/>
        </authorList>
    </citation>
    <scope>NUCLEOTIDE SEQUENCE</scope>
    <source>
        <strain evidence="3">CCFEE 5200</strain>
    </source>
</reference>
<comment type="caution">
    <text evidence="3">The sequence shown here is derived from an EMBL/GenBank/DDBJ whole genome shotgun (WGS) entry which is preliminary data.</text>
</comment>
<organism evidence="3 4">
    <name type="scientific">Friedmanniomyces endolithicus</name>
    <dbReference type="NCBI Taxonomy" id="329885"/>
    <lineage>
        <taxon>Eukaryota</taxon>
        <taxon>Fungi</taxon>
        <taxon>Dikarya</taxon>
        <taxon>Ascomycota</taxon>
        <taxon>Pezizomycotina</taxon>
        <taxon>Dothideomycetes</taxon>
        <taxon>Dothideomycetidae</taxon>
        <taxon>Mycosphaerellales</taxon>
        <taxon>Teratosphaeriaceae</taxon>
        <taxon>Friedmanniomyces</taxon>
    </lineage>
</organism>
<feature type="compositionally biased region" description="Low complexity" evidence="1">
    <location>
        <begin position="423"/>
        <end position="434"/>
    </location>
</feature>
<keyword evidence="2" id="KW-0732">Signal</keyword>
<feature type="compositionally biased region" description="Polar residues" evidence="1">
    <location>
        <begin position="536"/>
        <end position="545"/>
    </location>
</feature>
<feature type="compositionally biased region" description="Polar residues" evidence="1">
    <location>
        <begin position="1159"/>
        <end position="1179"/>
    </location>
</feature>
<sequence>MRKACFLLHAFPLVSSLATFYGNDTSFTNHTTTSSRPITAFINTTTSADDPSLTSCISARSSWSAANSSWFQLPGHVHTYNVSTSISTSAQREQFLTDESNVTAGYPTAFATCNGIPYATDWWTPTIITAVPATSTVPFPTPAPSCTVDDDQCMAWYLTNNVCAGITSYPNTGIKTAPSWCALYQTYAPCPSPTQFSAPWTSLPNEPQCQIEAGMVKLHYWPRTLVAGSGCNQTLTSGPTNTTRVAVIGTATITSPDVAISIPWIYARNVESQRWGRYLQDVVVTLPPDDIRSLQAFIGAPVYGTRTGTSFNFDDLLPGYPSWGEWLGQYDCGNAWGAGTTGEGASEQKSNKFCGTVWVDAYEPQLVVPSQLSTLVPEWGSRNCAGIFALWDPPTALAEAATVAGLTTAVTVEAQTTTAAVPAVTPTRAAPQTTSVRPTESAASGSEVAAPSSQRSSSANSVAAAESSGSAPTSTSVISGVTSAQVVPQATSTTQTESQAQASGAGATPESDTSTSSTLGEGTAVSSEQEEVSSSTPGHTSTTIAVDTPSGTPTTSSAGAGVASYIASALGATRASTTTAATTEGGGQATTPTSASSTTGNAEPGSVSPAGSSSAVTTEPGSGSGAAVEVTVSTRSEGDQTTTLTSAFSTPDNAAASSASPATPSSAVATGSESEAAVSITVSTRSGNSAGDPGLQTTSLGQTLAAISTLAGVVIQNAATTATHSTAAGLILQSTASTATHSTDAAGSTVGTGIGADPVVSSTDPRTLVSIGGQVYTVTTQSGGSTVLANGQATLTVETGSSTATVSGEVVSLSATDSLVSANGATASTASAGTGGSYVISSASLSITQTLQPSGVSVFANAYTTITRSGSDVVTEGQTIGAGLSSSTTTGDDSSANPTAAIHSVGQTETTTVSVASQRTMNLESATITLSPGGPAVTANSRTYSEATDGAIVAAFGSQTTTIPAPTAPSSIIILGSTFFTATHDASGAEVLENASTSISLSAGGPAVLVGSETVSAGPSGHAVVVSGFQASTVITPTVAATGAQASTVDAASSPLRKPASAASQHYCHFAIEHQSFVCGPETYGSAVACCWYGAGTSAVCVNDCRIAGVVRVDGDHVDFALRTATRDSLGNSRAFVHTRDPAALHTYRYHASFHEPSTRSTPRTQRCHASTPSAHDSYSPSIRVIPAIARMLSYRHSTAGRDCDE</sequence>
<evidence type="ECO:0000313" key="3">
    <source>
        <dbReference type="EMBL" id="KAK0956423.1"/>
    </source>
</evidence>
<name>A0AAN6HAX3_9PEZI</name>
<feature type="compositionally biased region" description="Low complexity" evidence="1">
    <location>
        <begin position="577"/>
        <end position="618"/>
    </location>
</feature>
<dbReference type="EMBL" id="JAUJLE010000437">
    <property type="protein sequence ID" value="KAK0956423.1"/>
    <property type="molecule type" value="Genomic_DNA"/>
</dbReference>
<dbReference type="Proteomes" id="UP001175353">
    <property type="component" value="Unassembled WGS sequence"/>
</dbReference>
<feature type="region of interest" description="Disordered" evidence="1">
    <location>
        <begin position="423"/>
        <end position="476"/>
    </location>
</feature>
<keyword evidence="4" id="KW-1185">Reference proteome</keyword>
<evidence type="ECO:0000313" key="4">
    <source>
        <dbReference type="Proteomes" id="UP001175353"/>
    </source>
</evidence>
<feature type="compositionally biased region" description="Low complexity" evidence="1">
    <location>
        <begin position="489"/>
        <end position="508"/>
    </location>
</feature>
<evidence type="ECO:0000256" key="1">
    <source>
        <dbReference type="SAM" id="MobiDB-lite"/>
    </source>
</evidence>
<feature type="chain" id="PRO_5042992275" evidence="2">
    <location>
        <begin position="17"/>
        <end position="1206"/>
    </location>
</feature>
<feature type="region of interest" description="Disordered" evidence="1">
    <location>
        <begin position="577"/>
        <end position="673"/>
    </location>
</feature>
<feature type="region of interest" description="Disordered" evidence="1">
    <location>
        <begin position="1156"/>
        <end position="1179"/>
    </location>
</feature>
<feature type="compositionally biased region" description="Low complexity" evidence="1">
    <location>
        <begin position="449"/>
        <end position="471"/>
    </location>
</feature>
<dbReference type="AlphaFoldDB" id="A0AAN6HAX3"/>
<feature type="compositionally biased region" description="Low complexity" evidence="1">
    <location>
        <begin position="649"/>
        <end position="672"/>
    </location>
</feature>
<feature type="compositionally biased region" description="Low complexity" evidence="1">
    <location>
        <begin position="548"/>
        <end position="558"/>
    </location>
</feature>
<feature type="signal peptide" evidence="2">
    <location>
        <begin position="1"/>
        <end position="16"/>
    </location>
</feature>
<gene>
    <name evidence="3" type="ORF">LTR91_022379</name>
</gene>
<feature type="compositionally biased region" description="Polar residues" evidence="1">
    <location>
        <begin position="631"/>
        <end position="648"/>
    </location>
</feature>
<feature type="compositionally biased region" description="Polar residues" evidence="1">
    <location>
        <begin position="435"/>
        <end position="444"/>
    </location>
</feature>
<evidence type="ECO:0000256" key="2">
    <source>
        <dbReference type="SAM" id="SignalP"/>
    </source>
</evidence>
<accession>A0AAN6HAX3</accession>
<proteinExistence type="predicted"/>